<dbReference type="AlphaFoldDB" id="A0A418WC79"/>
<dbReference type="InterPro" id="IPR002347">
    <property type="entry name" value="SDR_fam"/>
</dbReference>
<dbReference type="NCBIfam" id="NF004846">
    <property type="entry name" value="PRK06197.1"/>
    <property type="match status" value="1"/>
</dbReference>
<dbReference type="PANTHER" id="PTHR43157:SF31">
    <property type="entry name" value="PHOSPHATIDYLINOSITOL-GLYCAN BIOSYNTHESIS CLASS F PROTEIN"/>
    <property type="match status" value="1"/>
</dbReference>
<dbReference type="PANTHER" id="PTHR43157">
    <property type="entry name" value="PHOSPHATIDYLINOSITOL-GLYCAN BIOSYNTHESIS CLASS F PROTEIN-RELATED"/>
    <property type="match status" value="1"/>
</dbReference>
<name>A0A418WC79_9PROT</name>
<dbReference type="SUPFAM" id="SSF51735">
    <property type="entry name" value="NAD(P)-binding Rossmann-fold domains"/>
    <property type="match status" value="1"/>
</dbReference>
<evidence type="ECO:0000313" key="3">
    <source>
        <dbReference type="Proteomes" id="UP000284605"/>
    </source>
</evidence>
<keyword evidence="3" id="KW-1185">Reference proteome</keyword>
<dbReference type="EMBL" id="QYUK01000011">
    <property type="protein sequence ID" value="RJF87643.1"/>
    <property type="molecule type" value="Genomic_DNA"/>
</dbReference>
<dbReference type="Gene3D" id="3.40.50.720">
    <property type="entry name" value="NAD(P)-binding Rossmann-like Domain"/>
    <property type="match status" value="1"/>
</dbReference>
<dbReference type="CDD" id="cd05327">
    <property type="entry name" value="retinol-DH_like_SDR_c_like"/>
    <property type="match status" value="1"/>
</dbReference>
<reference evidence="2 3" key="1">
    <citation type="submission" date="2018-09" db="EMBL/GenBank/DDBJ databases">
        <authorList>
            <person name="Zhu H."/>
        </authorList>
    </citation>
    <scope>NUCLEOTIDE SEQUENCE [LARGE SCALE GENOMIC DNA]</scope>
    <source>
        <strain evidence="2 3">K1W22B-8</strain>
    </source>
</reference>
<dbReference type="Pfam" id="PF00106">
    <property type="entry name" value="adh_short"/>
    <property type="match status" value="1"/>
</dbReference>
<organism evidence="2 3">
    <name type="scientific">Oleomonas cavernae</name>
    <dbReference type="NCBI Taxonomy" id="2320859"/>
    <lineage>
        <taxon>Bacteria</taxon>
        <taxon>Pseudomonadati</taxon>
        <taxon>Pseudomonadota</taxon>
        <taxon>Alphaproteobacteria</taxon>
        <taxon>Acetobacterales</taxon>
        <taxon>Acetobacteraceae</taxon>
        <taxon>Oleomonas</taxon>
    </lineage>
</organism>
<keyword evidence="1" id="KW-0560">Oxidoreductase</keyword>
<dbReference type="InterPro" id="IPR036291">
    <property type="entry name" value="NAD(P)-bd_dom_sf"/>
</dbReference>
<comment type="caution">
    <text evidence="2">The sequence shown here is derived from an EMBL/GenBank/DDBJ whole genome shotgun (WGS) entry which is preliminary data.</text>
</comment>
<dbReference type="OrthoDB" id="109589at2"/>
<accession>A0A418WC79</accession>
<proteinExistence type="predicted"/>
<sequence length="297" mass="31643">MPWTPADMPDLNGKVALVTGANRGLGFETAKALAGRGARVIIVCRDLILGSEAAARMGGKVEVVTIALDDLASIEAGAAEIARRTDHLDIVVNNAGLFGVDFTKTKQGFEYHFGTNHLGHFALTLKLWPLLATARVVTVTSAMYRRAKIDFDDLGWQKRPYSKWQAYADSKLANLLFAEELQRRFDAAGFKATSVLAHPGYAATNSPFGGRSMKPNFGEVIMLILGNLLMAQSPAMGAQPSLMAATDAQARGGDLYGPTRMGGMRGAPAKADKKIAPDPALALRLWQVSSGLTGVAV</sequence>
<evidence type="ECO:0000313" key="2">
    <source>
        <dbReference type="EMBL" id="RJF87643.1"/>
    </source>
</evidence>
<protein>
    <submittedName>
        <fullName evidence="2">SDR family NAD(P)-dependent oxidoreductase</fullName>
    </submittedName>
</protein>
<dbReference type="GO" id="GO:0016491">
    <property type="term" value="F:oxidoreductase activity"/>
    <property type="evidence" value="ECO:0007669"/>
    <property type="project" value="UniProtKB-KW"/>
</dbReference>
<dbReference type="PRINTS" id="PR00081">
    <property type="entry name" value="GDHRDH"/>
</dbReference>
<evidence type="ECO:0000256" key="1">
    <source>
        <dbReference type="ARBA" id="ARBA00023002"/>
    </source>
</evidence>
<gene>
    <name evidence="2" type="ORF">D3874_11940</name>
</gene>
<dbReference type="Proteomes" id="UP000284605">
    <property type="component" value="Unassembled WGS sequence"/>
</dbReference>
<dbReference type="RefSeq" id="WP_119778279.1">
    <property type="nucleotide sequence ID" value="NZ_QYUK01000011.1"/>
</dbReference>